<reference evidence="2" key="1">
    <citation type="submission" date="2017-09" db="EMBL/GenBank/DDBJ databases">
        <title>Depth-based differentiation of microbial function through sediment-hosted aquifers and enrichment of novel symbionts in the deep terrestrial subsurface.</title>
        <authorList>
            <person name="Probst A.J."/>
            <person name="Ladd B."/>
            <person name="Jarett J.K."/>
            <person name="Geller-Mcgrath D.E."/>
            <person name="Sieber C.M.K."/>
            <person name="Emerson J.B."/>
            <person name="Anantharaman K."/>
            <person name="Thomas B.C."/>
            <person name="Malmstrom R."/>
            <person name="Stieglmeier M."/>
            <person name="Klingl A."/>
            <person name="Woyke T."/>
            <person name="Ryan C.M."/>
            <person name="Banfield J.F."/>
        </authorList>
    </citation>
    <scope>NUCLEOTIDE SEQUENCE [LARGE SCALE GENOMIC DNA]</scope>
</reference>
<evidence type="ECO:0000313" key="2">
    <source>
        <dbReference type="Proteomes" id="UP000231382"/>
    </source>
</evidence>
<dbReference type="EMBL" id="PEZW01000006">
    <property type="protein sequence ID" value="PIS07960.1"/>
    <property type="molecule type" value="Genomic_DNA"/>
</dbReference>
<dbReference type="AlphaFoldDB" id="A0A2H0W7A9"/>
<protein>
    <recommendedName>
        <fullName evidence="3">Disulfide oxidoreductase</fullName>
    </recommendedName>
</protein>
<dbReference type="Gene3D" id="1.10.3910.10">
    <property type="entry name" value="SP0561-like"/>
    <property type="match status" value="1"/>
</dbReference>
<sequence>MKYTAKTLLKDIYKKKDGEKILGDNGVPCVSCPMAAMELDKLEIGQICDIYGLDLEKVLKDLNK</sequence>
<evidence type="ECO:0008006" key="3">
    <source>
        <dbReference type="Google" id="ProtNLM"/>
    </source>
</evidence>
<comment type="caution">
    <text evidence="1">The sequence shown here is derived from an EMBL/GenBank/DDBJ whole genome shotgun (WGS) entry which is preliminary data.</text>
</comment>
<name>A0A2H0W7A9_9BACT</name>
<gene>
    <name evidence="1" type="ORF">COT78_00555</name>
</gene>
<evidence type="ECO:0000313" key="1">
    <source>
        <dbReference type="EMBL" id="PIS07960.1"/>
    </source>
</evidence>
<dbReference type="Proteomes" id="UP000231382">
    <property type="component" value="Unassembled WGS sequence"/>
</dbReference>
<accession>A0A2H0W7A9</accession>
<organism evidence="1 2">
    <name type="scientific">Candidatus Berkelbacteria bacterium CG10_big_fil_rev_8_21_14_0_10_43_13</name>
    <dbReference type="NCBI Taxonomy" id="1974514"/>
    <lineage>
        <taxon>Bacteria</taxon>
        <taxon>Candidatus Berkelbacteria</taxon>
    </lineage>
</organism>
<proteinExistence type="predicted"/>
<dbReference type="InterPro" id="IPR038062">
    <property type="entry name" value="ScdA-like_N_sf"/>
</dbReference>